<dbReference type="Proteomes" id="UP001289374">
    <property type="component" value="Unassembled WGS sequence"/>
</dbReference>
<dbReference type="AlphaFoldDB" id="A0AAE1X6N0"/>
<protein>
    <submittedName>
        <fullName evidence="1">Uncharacterized protein</fullName>
    </submittedName>
</protein>
<proteinExistence type="predicted"/>
<reference evidence="1" key="2">
    <citation type="journal article" date="2024" name="Plant">
        <title>Genomic evolution and insights into agronomic trait innovations of Sesamum species.</title>
        <authorList>
            <person name="Miao H."/>
            <person name="Wang L."/>
            <person name="Qu L."/>
            <person name="Liu H."/>
            <person name="Sun Y."/>
            <person name="Le M."/>
            <person name="Wang Q."/>
            <person name="Wei S."/>
            <person name="Zheng Y."/>
            <person name="Lin W."/>
            <person name="Duan Y."/>
            <person name="Cao H."/>
            <person name="Xiong S."/>
            <person name="Wang X."/>
            <person name="Wei L."/>
            <person name="Li C."/>
            <person name="Ma Q."/>
            <person name="Ju M."/>
            <person name="Zhao R."/>
            <person name="Li G."/>
            <person name="Mu C."/>
            <person name="Tian Q."/>
            <person name="Mei H."/>
            <person name="Zhang T."/>
            <person name="Gao T."/>
            <person name="Zhang H."/>
        </authorList>
    </citation>
    <scope>NUCLEOTIDE SEQUENCE</scope>
    <source>
        <strain evidence="1">K16</strain>
    </source>
</reference>
<name>A0AAE1X6N0_9LAMI</name>
<accession>A0AAE1X6N0</accession>
<reference evidence="1" key="1">
    <citation type="submission" date="2020-06" db="EMBL/GenBank/DDBJ databases">
        <authorList>
            <person name="Li T."/>
            <person name="Hu X."/>
            <person name="Zhang T."/>
            <person name="Song X."/>
            <person name="Zhang H."/>
            <person name="Dai N."/>
            <person name="Sheng W."/>
            <person name="Hou X."/>
            <person name="Wei L."/>
        </authorList>
    </citation>
    <scope>NUCLEOTIDE SEQUENCE</scope>
    <source>
        <strain evidence="1">K16</strain>
        <tissue evidence="1">Leaf</tissue>
    </source>
</reference>
<comment type="caution">
    <text evidence="1">The sequence shown here is derived from an EMBL/GenBank/DDBJ whole genome shotgun (WGS) entry which is preliminary data.</text>
</comment>
<gene>
    <name evidence="1" type="ORF">Sango_0636200</name>
</gene>
<organism evidence="1 2">
    <name type="scientific">Sesamum angolense</name>
    <dbReference type="NCBI Taxonomy" id="2727404"/>
    <lineage>
        <taxon>Eukaryota</taxon>
        <taxon>Viridiplantae</taxon>
        <taxon>Streptophyta</taxon>
        <taxon>Embryophyta</taxon>
        <taxon>Tracheophyta</taxon>
        <taxon>Spermatophyta</taxon>
        <taxon>Magnoliopsida</taxon>
        <taxon>eudicotyledons</taxon>
        <taxon>Gunneridae</taxon>
        <taxon>Pentapetalae</taxon>
        <taxon>asterids</taxon>
        <taxon>lamiids</taxon>
        <taxon>Lamiales</taxon>
        <taxon>Pedaliaceae</taxon>
        <taxon>Sesamum</taxon>
    </lineage>
</organism>
<evidence type="ECO:0000313" key="1">
    <source>
        <dbReference type="EMBL" id="KAK4406297.1"/>
    </source>
</evidence>
<evidence type="ECO:0000313" key="2">
    <source>
        <dbReference type="Proteomes" id="UP001289374"/>
    </source>
</evidence>
<dbReference type="PANTHER" id="PTHR34222:SF99">
    <property type="entry name" value="PROTEIN, PUTATIVE-RELATED"/>
    <property type="match status" value="1"/>
</dbReference>
<sequence>MPPAMCTCDKCTCGSNKAKIDEIEASQLIQFLTRFNESYDNIINQILVLDPLPNVNKVYSMVLRVERQREVNLGFAETGDNFAAMQDLKRNHTLEIGKPNGRLYYLNTNSFIPVSLY</sequence>
<dbReference type="PANTHER" id="PTHR34222">
    <property type="entry name" value="GAG_PRE-INTEGRS DOMAIN-CONTAINING PROTEIN"/>
    <property type="match status" value="1"/>
</dbReference>
<keyword evidence="2" id="KW-1185">Reference proteome</keyword>
<dbReference type="EMBL" id="JACGWL010000003">
    <property type="protein sequence ID" value="KAK4406297.1"/>
    <property type="molecule type" value="Genomic_DNA"/>
</dbReference>